<proteinExistence type="predicted"/>
<dbReference type="NCBIfam" id="TIGR00097">
    <property type="entry name" value="HMP-P_kinase"/>
    <property type="match status" value="1"/>
</dbReference>
<protein>
    <submittedName>
        <fullName evidence="3">Phosphomethylpyrimidine kinase</fullName>
    </submittedName>
</protein>
<dbReference type="InterPro" id="IPR013749">
    <property type="entry name" value="PM/HMP-P_kinase-1"/>
</dbReference>
<keyword evidence="3" id="KW-0808">Transferase</keyword>
<dbReference type="SUPFAM" id="SSF53613">
    <property type="entry name" value="Ribokinase-like"/>
    <property type="match status" value="1"/>
</dbReference>
<dbReference type="GO" id="GO:0008902">
    <property type="term" value="F:hydroxymethylpyrimidine kinase activity"/>
    <property type="evidence" value="ECO:0007669"/>
    <property type="project" value="TreeGrafter"/>
</dbReference>
<dbReference type="Pfam" id="PF08543">
    <property type="entry name" value="Phos_pyr_kin"/>
    <property type="match status" value="2"/>
</dbReference>
<dbReference type="GO" id="GO:0009228">
    <property type="term" value="P:thiamine biosynthetic process"/>
    <property type="evidence" value="ECO:0007669"/>
    <property type="project" value="InterPro"/>
</dbReference>
<dbReference type="InterPro" id="IPR004399">
    <property type="entry name" value="HMP/HMP-P_kinase_dom"/>
</dbReference>
<evidence type="ECO:0000259" key="1">
    <source>
        <dbReference type="Pfam" id="PF03070"/>
    </source>
</evidence>
<dbReference type="CDD" id="cd01169">
    <property type="entry name" value="HMPP_kinase"/>
    <property type="match status" value="1"/>
</dbReference>
<dbReference type="GO" id="GO:0008972">
    <property type="term" value="F:phosphomethylpyrimidine kinase activity"/>
    <property type="evidence" value="ECO:0007669"/>
    <property type="project" value="InterPro"/>
</dbReference>
<dbReference type="PANTHER" id="PTHR20858:SF17">
    <property type="entry name" value="HYDROXYMETHYLPYRIMIDINE_PHOSPHOMETHYLPYRIMIDINE KINASE THI20-RELATED"/>
    <property type="match status" value="1"/>
</dbReference>
<dbReference type="InterPro" id="IPR027574">
    <property type="entry name" value="Thiaminase_II"/>
</dbReference>
<dbReference type="Pfam" id="PF03070">
    <property type="entry name" value="TENA_THI-4"/>
    <property type="match status" value="1"/>
</dbReference>
<dbReference type="NCBIfam" id="TIGR04306">
    <property type="entry name" value="salvage_TenA"/>
    <property type="match status" value="1"/>
</dbReference>
<dbReference type="GO" id="GO:0050334">
    <property type="term" value="F:thiaminase activity"/>
    <property type="evidence" value="ECO:0007669"/>
    <property type="project" value="InterPro"/>
</dbReference>
<dbReference type="Gene3D" id="3.40.1190.20">
    <property type="match status" value="1"/>
</dbReference>
<evidence type="ECO:0000259" key="2">
    <source>
        <dbReference type="Pfam" id="PF08543"/>
    </source>
</evidence>
<dbReference type="PANTHER" id="PTHR20858">
    <property type="entry name" value="PHOSPHOMETHYLPYRIMIDINE KINASE"/>
    <property type="match status" value="1"/>
</dbReference>
<accession>A0A0F7SIK5</accession>
<dbReference type="Gene3D" id="1.20.910.10">
    <property type="entry name" value="Heme oxygenase-like"/>
    <property type="match status" value="1"/>
</dbReference>
<name>A0A0F7SIK5_PHARH</name>
<sequence>MDCPILSIAGSDPSGGAGIQADLKTFTALSTYGMTVLTALTSQNTQGVRGVHSVPAEFVVDQLNAVMSDIPPKAIKTGMLADASIIRSLSEALKSTASPRVPLVIDPVTISTSGHTLLPTDAISALVNSLIPLGTLLTPNVPEASMLLAAADPSRSQKEIDSLEGMFQAAEDLVKLGCANVLLKGGHLSLSLAAVTELLDEEGAKKTLEEKTKCEIQVIWPQEMSIKILDALAPGKEEQDKKVVIDVLYEPAETRNQSTGRFTAIVSPLVETKDTHGTGCTLSAALAVFLGKGETVQSSTILAVQYVKRAIIAATLHQVGSGSGPLDHLHCITYKPLPAPTALNPYPFTTHLISSIKPLWNQYVNHPFVVQLGKGTLDRRRFENYIKQDYHYLRHYARAHALLSFKTTDFKDIKAFSEIALHVARESEMHVKFCETFSVDLPQLLATPETPATSAYALYILDVGQRGSVMDLLLAVASCCLGYGEVGLMLREKIDKAEDGFFEEGNPYQQWIKDYSGQEYQDAVTSSIKTLETRIAEINPTASRLAELTKIWERCTRLEIGFWDGAMDLQVDDL</sequence>
<evidence type="ECO:0000313" key="3">
    <source>
        <dbReference type="EMBL" id="CDZ97164.1"/>
    </source>
</evidence>
<dbReference type="EMBL" id="LN483167">
    <property type="protein sequence ID" value="CDZ97164.1"/>
    <property type="molecule type" value="Genomic_DNA"/>
</dbReference>
<dbReference type="SUPFAM" id="SSF48613">
    <property type="entry name" value="Heme oxygenase-like"/>
    <property type="match status" value="1"/>
</dbReference>
<feature type="domain" description="Pyridoxamine kinase/Phosphomethylpyrimidine kinase" evidence="2">
    <location>
        <begin position="236"/>
        <end position="326"/>
    </location>
</feature>
<dbReference type="AlphaFoldDB" id="A0A0F7SIK5"/>
<dbReference type="GO" id="GO:0005829">
    <property type="term" value="C:cytosol"/>
    <property type="evidence" value="ECO:0007669"/>
    <property type="project" value="TreeGrafter"/>
</dbReference>
<feature type="domain" description="Pyridoxamine kinase/Phosphomethylpyrimidine kinase" evidence="2">
    <location>
        <begin position="12"/>
        <end position="210"/>
    </location>
</feature>
<dbReference type="InterPro" id="IPR016084">
    <property type="entry name" value="Haem_Oase-like_multi-hlx"/>
</dbReference>
<organism evidence="3">
    <name type="scientific">Phaffia rhodozyma</name>
    <name type="common">Yeast</name>
    <name type="synonym">Xanthophyllomyces dendrorhous</name>
    <dbReference type="NCBI Taxonomy" id="264483"/>
    <lineage>
        <taxon>Eukaryota</taxon>
        <taxon>Fungi</taxon>
        <taxon>Dikarya</taxon>
        <taxon>Basidiomycota</taxon>
        <taxon>Agaricomycotina</taxon>
        <taxon>Tremellomycetes</taxon>
        <taxon>Cystofilobasidiales</taxon>
        <taxon>Mrakiaceae</taxon>
        <taxon>Phaffia</taxon>
    </lineage>
</organism>
<feature type="domain" description="Thiaminase-2/PQQC" evidence="1">
    <location>
        <begin position="355"/>
        <end position="568"/>
    </location>
</feature>
<dbReference type="InterPro" id="IPR029056">
    <property type="entry name" value="Ribokinase-like"/>
</dbReference>
<keyword evidence="3" id="KW-0418">Kinase</keyword>
<reference evidence="3" key="1">
    <citation type="submission" date="2014-08" db="EMBL/GenBank/DDBJ databases">
        <authorList>
            <person name="Sharma Rahul"/>
            <person name="Thines Marco"/>
        </authorList>
    </citation>
    <scope>NUCLEOTIDE SEQUENCE</scope>
</reference>
<dbReference type="CDD" id="cd19367">
    <property type="entry name" value="TenA_C_ScTHI20-like"/>
    <property type="match status" value="1"/>
</dbReference>
<dbReference type="InterPro" id="IPR004305">
    <property type="entry name" value="Thiaminase-2/PQQC"/>
</dbReference>